<dbReference type="PANTHER" id="PTHR11188">
    <property type="entry name" value="ARRESTIN DOMAIN CONTAINING PROTEIN"/>
    <property type="match status" value="1"/>
</dbReference>
<feature type="domain" description="Arrestin C-terminal-like" evidence="2">
    <location>
        <begin position="168"/>
        <end position="297"/>
    </location>
</feature>
<reference evidence="4" key="1">
    <citation type="submission" date="2017-11" db="EMBL/GenBank/DDBJ databases">
        <title>The sensing device of the deep-sea amphipod.</title>
        <authorList>
            <person name="Kobayashi H."/>
            <person name="Nagahama T."/>
            <person name="Arai W."/>
            <person name="Sasagawa Y."/>
            <person name="Umeda M."/>
            <person name="Hayashi T."/>
            <person name="Nikaido I."/>
            <person name="Watanabe H."/>
            <person name="Oguri K."/>
            <person name="Kitazato H."/>
            <person name="Fujioka K."/>
            <person name="Kido Y."/>
            <person name="Takami H."/>
        </authorList>
    </citation>
    <scope>NUCLEOTIDE SEQUENCE</scope>
    <source>
        <tissue evidence="4">Whole body</tissue>
    </source>
</reference>
<dbReference type="GO" id="GO:0015031">
    <property type="term" value="P:protein transport"/>
    <property type="evidence" value="ECO:0007669"/>
    <property type="project" value="TreeGrafter"/>
</dbReference>
<dbReference type="Pfam" id="PF02752">
    <property type="entry name" value="Arrestin_C"/>
    <property type="match status" value="1"/>
</dbReference>
<dbReference type="EMBL" id="IACT01002132">
    <property type="protein sequence ID" value="LAC21431.1"/>
    <property type="molecule type" value="mRNA"/>
</dbReference>
<dbReference type="Gene3D" id="2.60.40.640">
    <property type="match status" value="2"/>
</dbReference>
<name>A0A2P2ICZ4_9CRUS</name>
<evidence type="ECO:0000256" key="1">
    <source>
        <dbReference type="ARBA" id="ARBA00005298"/>
    </source>
</evidence>
<proteinExistence type="evidence at transcript level"/>
<evidence type="ECO:0000313" key="3">
    <source>
        <dbReference type="EMBL" id="LAB71881.1"/>
    </source>
</evidence>
<reference evidence="3" key="2">
    <citation type="journal article" date="2018" name="Biosci. Biotechnol. Biochem.">
        <title>Polysaccharide hydrolase of the hadal zone amphipods Hirondellea gigas.</title>
        <authorList>
            <person name="Kobayashi H."/>
            <person name="Nagahama T."/>
            <person name="Arai W."/>
            <person name="Sasagawa Y."/>
            <person name="Umeda M."/>
            <person name="Hayashi T."/>
            <person name="Nikaido I."/>
            <person name="Watanabe H."/>
            <person name="Oguri K."/>
            <person name="Kitazato H."/>
            <person name="Fujioka K."/>
            <person name="Kido Y."/>
            <person name="Takami H."/>
        </authorList>
    </citation>
    <scope>NUCLEOTIDE SEQUENCE</scope>
    <source>
        <tissue evidence="3">Whole body</tissue>
    </source>
</reference>
<evidence type="ECO:0000313" key="4">
    <source>
        <dbReference type="EMBL" id="LAC21431.1"/>
    </source>
</evidence>
<dbReference type="InterPro" id="IPR014752">
    <property type="entry name" value="Arrestin-like_C"/>
</dbReference>
<dbReference type="EMBL" id="IACF01006298">
    <property type="protein sequence ID" value="LAB71881.1"/>
    <property type="molecule type" value="mRNA"/>
</dbReference>
<comment type="similarity">
    <text evidence="1">Belongs to the arrestin family.</text>
</comment>
<dbReference type="InterPro" id="IPR014756">
    <property type="entry name" value="Ig_E-set"/>
</dbReference>
<protein>
    <submittedName>
        <fullName evidence="3">Beta-arrestin2</fullName>
    </submittedName>
</protein>
<dbReference type="SUPFAM" id="SSF81296">
    <property type="entry name" value="E set domains"/>
    <property type="match status" value="2"/>
</dbReference>
<dbReference type="Pfam" id="PF00339">
    <property type="entry name" value="Arrestin_N"/>
    <property type="match status" value="1"/>
</dbReference>
<dbReference type="PANTHER" id="PTHR11188:SF176">
    <property type="entry name" value="ARRESTIN DOMAIN-CONTAINING PROTEIN 1"/>
    <property type="match status" value="1"/>
</dbReference>
<evidence type="ECO:0000259" key="2">
    <source>
        <dbReference type="SMART" id="SM01017"/>
    </source>
</evidence>
<dbReference type="InterPro" id="IPR050357">
    <property type="entry name" value="Arrestin_domain-protein"/>
</dbReference>
<organism evidence="3">
    <name type="scientific">Hirondellea gigas</name>
    <dbReference type="NCBI Taxonomy" id="1518452"/>
    <lineage>
        <taxon>Eukaryota</taxon>
        <taxon>Metazoa</taxon>
        <taxon>Ecdysozoa</taxon>
        <taxon>Arthropoda</taxon>
        <taxon>Crustacea</taxon>
        <taxon>Multicrustacea</taxon>
        <taxon>Malacostraca</taxon>
        <taxon>Eumalacostraca</taxon>
        <taxon>Peracarida</taxon>
        <taxon>Amphipoda</taxon>
        <taxon>Amphilochidea</taxon>
        <taxon>Lysianassida</taxon>
        <taxon>Lysianassidira</taxon>
        <taxon>Lysianassoidea</taxon>
        <taxon>Lysianassidae</taxon>
        <taxon>Hirondellea</taxon>
    </lineage>
</organism>
<dbReference type="AlphaFoldDB" id="A0A2P2ICZ4"/>
<accession>A0A2P2ICZ4</accession>
<dbReference type="SMART" id="SM01017">
    <property type="entry name" value="Arrestin_C"/>
    <property type="match status" value="1"/>
</dbReference>
<dbReference type="InterPro" id="IPR011021">
    <property type="entry name" value="Arrestin-like_N"/>
</dbReference>
<sequence>MGITNLLVVLEPYLPVYFSGQQVSGHVYINVSSVTPLKELVVSVKGNSLVNWNERHGKSTYVYRAEEIYFNTSTIVWNGADYDSKMQGGDFKFPFSIVLPGNIPSSFEGTHGNVRYRIKAKAVRSMKFDVKHTTYFSVNTLLDLNCCPAAKDPVVLREEATSCVPCLSAGPVIVSLALSKAGYVPGETLLLNGEIRNNSNSDIISSNVDIVQTISYITKEKIRDEKRVVQNIAGPYLAAGGSYSWNNAAMTVPAVVPSQLIHCNIINVSYSLMFSSKQVCCKQVKVHQPIIIGSIPLAGGLTTTLRPSAPVLASPGTVPQFTIVGATAPEILPEEYDLPPSYNEAVGDGTYRPHHSPCMFSSTGQAGDVPEGWTPTYLTYHGHV</sequence>
<dbReference type="InterPro" id="IPR011022">
    <property type="entry name" value="Arrestin_C-like"/>
</dbReference>
<dbReference type="GO" id="GO:0005737">
    <property type="term" value="C:cytoplasm"/>
    <property type="evidence" value="ECO:0007669"/>
    <property type="project" value="TreeGrafter"/>
</dbReference>